<proteinExistence type="predicted"/>
<accession>A0A8D6SU49</accession>
<reference evidence="1 2" key="1">
    <citation type="submission" date="2020-04" db="EMBL/GenBank/DDBJ databases">
        <authorList>
            <consortium name="Genoscope - CEA"/>
            <person name="William W."/>
        </authorList>
    </citation>
    <scope>NUCLEOTIDE SEQUENCE [LARGE SCALE GENOMIC DNA]</scope>
    <source>
        <strain evidence="1 2">SG7</strain>
    </source>
</reference>
<gene>
    <name evidence="1" type="ORF">MLAUSG7_0442</name>
</gene>
<dbReference type="Proteomes" id="UP000679213">
    <property type="component" value="Chromosome I"/>
</dbReference>
<dbReference type="AlphaFoldDB" id="A0A8D6SU49"/>
<name>A0A8D6SU49_9EURY</name>
<sequence length="85" mass="9932">MFGDIIMNNVNNVNVEKILEDLKIINSKARYMGIKIVLVRHIIEPHINNEKIMHKILKSTENSELYNLILLSCPKLKYSLKKIKN</sequence>
<evidence type="ECO:0000313" key="2">
    <source>
        <dbReference type="Proteomes" id="UP000679213"/>
    </source>
</evidence>
<organism evidence="1 2">
    <name type="scientific">Methanocaldococcus lauensis</name>
    <dbReference type="NCBI Taxonomy" id="2546128"/>
    <lineage>
        <taxon>Archaea</taxon>
        <taxon>Methanobacteriati</taxon>
        <taxon>Methanobacteriota</taxon>
        <taxon>Methanomada group</taxon>
        <taxon>Methanococci</taxon>
        <taxon>Methanococcales</taxon>
        <taxon>Methanocaldococcaceae</taxon>
        <taxon>Methanocaldococcus</taxon>
    </lineage>
</organism>
<dbReference type="KEGG" id="mesg:MLAUSG7_0442"/>
<protein>
    <submittedName>
        <fullName evidence="1">Uncharacterized protein</fullName>
    </submittedName>
</protein>
<keyword evidence="2" id="KW-1185">Reference proteome</keyword>
<dbReference type="EMBL" id="LR792632">
    <property type="protein sequence ID" value="CAB3287889.1"/>
    <property type="molecule type" value="Genomic_DNA"/>
</dbReference>
<evidence type="ECO:0000313" key="1">
    <source>
        <dbReference type="EMBL" id="CAB3287889.1"/>
    </source>
</evidence>